<dbReference type="EMBL" id="AK368315">
    <property type="protein sequence ID" value="BAJ99518.1"/>
    <property type="molecule type" value="mRNA"/>
</dbReference>
<reference evidence="1" key="1">
    <citation type="journal article" date="2011" name="Plant Physiol.">
        <title>Comprehensive sequence analysis of 24,783 barley full-length cDNAs derived from 12 clone libraries.</title>
        <authorList>
            <person name="Matsumoto T."/>
            <person name="Tanaka T."/>
            <person name="Sakai H."/>
            <person name="Amano N."/>
            <person name="Kanamori H."/>
            <person name="Kurita K."/>
            <person name="Kikuta A."/>
            <person name="Kamiya K."/>
            <person name="Yamamoto M."/>
            <person name="Ikawa H."/>
            <person name="Fujii N."/>
            <person name="Hori K."/>
            <person name="Itoh T."/>
            <person name="Sato K."/>
        </authorList>
    </citation>
    <scope>NUCLEOTIDE SEQUENCE</scope>
    <source>
        <tissue evidence="1">Shoot and root</tissue>
    </source>
</reference>
<sequence>MSSVFEVLEDTTAAAGAGGAAAAGEAEVAGESLKNGVYTGAAYRDHEKLCRLVELEGRSVTEPSTIASLPPSTSSRKEISVCAICHGRRSRFLSQLSWTAISLVVGIDLVVSTFVESVVVLLLYLCSSPLLCPD</sequence>
<dbReference type="AlphaFoldDB" id="F2DWP7"/>
<name>F2DWP7_HORVV</name>
<organism evidence="1">
    <name type="scientific">Hordeum vulgare subsp. vulgare</name>
    <name type="common">Domesticated barley</name>
    <dbReference type="NCBI Taxonomy" id="112509"/>
    <lineage>
        <taxon>Eukaryota</taxon>
        <taxon>Viridiplantae</taxon>
        <taxon>Streptophyta</taxon>
        <taxon>Embryophyta</taxon>
        <taxon>Tracheophyta</taxon>
        <taxon>Spermatophyta</taxon>
        <taxon>Magnoliopsida</taxon>
        <taxon>Liliopsida</taxon>
        <taxon>Poales</taxon>
        <taxon>Poaceae</taxon>
        <taxon>BOP clade</taxon>
        <taxon>Pooideae</taxon>
        <taxon>Triticodae</taxon>
        <taxon>Triticeae</taxon>
        <taxon>Hordeinae</taxon>
        <taxon>Hordeum</taxon>
    </lineage>
</organism>
<protein>
    <submittedName>
        <fullName evidence="1">Predicted protein</fullName>
    </submittedName>
</protein>
<accession>F2DWP7</accession>
<proteinExistence type="evidence at transcript level"/>
<evidence type="ECO:0000313" key="1">
    <source>
        <dbReference type="EMBL" id="BAJ99518.1"/>
    </source>
</evidence>